<sequence length="338" mass="36458">MSAPRGSDLSRSTTVPRSLVHRAAVCEVFLTDSARTSEREVLVAAQLPRVHSYYSDHTATPAHYDPLLLLEAFRQTSILVAHEHLGAPLDSKFSFNSGDLSVTDPEALHVGPVPASATVRAEVVAEKHRKGVLTGITIDMYMSLDGRAAASMRMVIQWMPPAAWDGLRARNRAALALEPVRAHGTGRRLPPAAVGRHSPQNVVLADAVALGHEVVGQVVVDQSHPALFDHPLDHIPGAVFFEAYRQTALYAAHELLGLSPRCLMPTRVEAVFSRFGEFELPTDCRAVLVDPPGPDRVAFELTALQEENEIATARVVLGRTGPLGGLLTPSAPLVEELS</sequence>
<comment type="caution">
    <text evidence="2">The sequence shown here is derived from an EMBL/GenBank/DDBJ whole genome shotgun (WGS) entry which is preliminary data.</text>
</comment>
<feature type="domain" description="A-factor biosynthesis hotdog" evidence="1">
    <location>
        <begin position="19"/>
        <end position="155"/>
    </location>
</feature>
<dbReference type="NCBIfam" id="NF041195">
    <property type="entry name" value="ScbA_BarX_GamBu"/>
    <property type="match status" value="1"/>
</dbReference>
<accession>A0ABN3M3P9</accession>
<reference evidence="2 3" key="1">
    <citation type="journal article" date="2019" name="Int. J. Syst. Evol. Microbiol.">
        <title>The Global Catalogue of Microorganisms (GCM) 10K type strain sequencing project: providing services to taxonomists for standard genome sequencing and annotation.</title>
        <authorList>
            <consortium name="The Broad Institute Genomics Platform"/>
            <consortium name="The Broad Institute Genome Sequencing Center for Infectious Disease"/>
            <person name="Wu L."/>
            <person name="Ma J."/>
        </authorList>
    </citation>
    <scope>NUCLEOTIDE SEQUENCE [LARGE SCALE GENOMIC DNA]</scope>
    <source>
        <strain evidence="2 3">JCM 6307</strain>
    </source>
</reference>
<protein>
    <submittedName>
        <fullName evidence="2">ScbA/BarX family gamma-butyrolactone biosynthesis protein</fullName>
    </submittedName>
</protein>
<dbReference type="Proteomes" id="UP001501358">
    <property type="component" value="Unassembled WGS sequence"/>
</dbReference>
<organism evidence="2 3">
    <name type="scientific">Streptomyces thermolineatus</name>
    <dbReference type="NCBI Taxonomy" id="44033"/>
    <lineage>
        <taxon>Bacteria</taxon>
        <taxon>Bacillati</taxon>
        <taxon>Actinomycetota</taxon>
        <taxon>Actinomycetes</taxon>
        <taxon>Kitasatosporales</taxon>
        <taxon>Streptomycetaceae</taxon>
        <taxon>Streptomyces</taxon>
    </lineage>
</organism>
<evidence type="ECO:0000313" key="2">
    <source>
        <dbReference type="EMBL" id="GAA2493773.1"/>
    </source>
</evidence>
<gene>
    <name evidence="2" type="ORF">GCM10010406_32270</name>
</gene>
<dbReference type="InterPro" id="IPR047757">
    <property type="entry name" value="AfsA-like"/>
</dbReference>
<keyword evidence="3" id="KW-1185">Reference proteome</keyword>
<proteinExistence type="predicted"/>
<evidence type="ECO:0000313" key="3">
    <source>
        <dbReference type="Proteomes" id="UP001501358"/>
    </source>
</evidence>
<feature type="domain" description="A-factor biosynthesis hotdog" evidence="1">
    <location>
        <begin position="193"/>
        <end position="314"/>
    </location>
</feature>
<name>A0ABN3M3P9_9ACTN</name>
<dbReference type="RefSeq" id="WP_344383885.1">
    <property type="nucleotide sequence ID" value="NZ_BAAATA010000018.1"/>
</dbReference>
<evidence type="ECO:0000259" key="1">
    <source>
        <dbReference type="Pfam" id="PF03756"/>
    </source>
</evidence>
<dbReference type="Pfam" id="PF03756">
    <property type="entry name" value="AfsA"/>
    <property type="match status" value="2"/>
</dbReference>
<dbReference type="InterPro" id="IPR005509">
    <property type="entry name" value="AfsA_hotdog_dom"/>
</dbReference>
<dbReference type="EMBL" id="BAAATA010000018">
    <property type="protein sequence ID" value="GAA2493773.1"/>
    <property type="molecule type" value="Genomic_DNA"/>
</dbReference>